<sequence length="237" mass="26492">MPVTRSHLEELRPLARRFSIIYGSHELGIVSMNLFTADEINDFQDYDNGALAPGVQMRLVDSSGRDVKPGQRGRILIKSPCMFHGYPKEPDRTAARFNKDGWFMSYDQARIDPKTQHVFSGGRIDAIILHGQYMLFPCWLDAMVSPHPAVKQVVSVPFPDAVLFHAIGICIIRHPGTSLSSQEVVQMIESNVVPGKEFLIRPKAVLFFESFPTKPDGTVDKPRLSDIVAEQVKNGMA</sequence>
<dbReference type="Pfam" id="PF00501">
    <property type="entry name" value="AMP-binding"/>
    <property type="match status" value="1"/>
</dbReference>
<dbReference type="Gene3D" id="3.40.50.12780">
    <property type="entry name" value="N-terminal domain of ligase-like"/>
    <property type="match status" value="1"/>
</dbReference>
<dbReference type="PANTHER" id="PTHR43201">
    <property type="entry name" value="ACYL-COA SYNTHETASE"/>
    <property type="match status" value="1"/>
</dbReference>
<organism evidence="8 9">
    <name type="scientific">Plakobranchus ocellatus</name>
    <dbReference type="NCBI Taxonomy" id="259542"/>
    <lineage>
        <taxon>Eukaryota</taxon>
        <taxon>Metazoa</taxon>
        <taxon>Spiralia</taxon>
        <taxon>Lophotrochozoa</taxon>
        <taxon>Mollusca</taxon>
        <taxon>Gastropoda</taxon>
        <taxon>Heterobranchia</taxon>
        <taxon>Euthyneura</taxon>
        <taxon>Panpulmonata</taxon>
        <taxon>Sacoglossa</taxon>
        <taxon>Placobranchoidea</taxon>
        <taxon>Plakobranchidae</taxon>
        <taxon>Plakobranchus</taxon>
    </lineage>
</organism>
<evidence type="ECO:0000259" key="7">
    <source>
        <dbReference type="Pfam" id="PF00501"/>
    </source>
</evidence>
<dbReference type="GO" id="GO:0006631">
    <property type="term" value="P:fatty acid metabolic process"/>
    <property type="evidence" value="ECO:0007669"/>
    <property type="project" value="TreeGrafter"/>
</dbReference>
<evidence type="ECO:0000256" key="2">
    <source>
        <dbReference type="ARBA" id="ARBA00022598"/>
    </source>
</evidence>
<comment type="catalytic activity">
    <reaction evidence="5">
        <text>octanoate + ATP + CoA = octanoyl-CoA + AMP + diphosphate</text>
        <dbReference type="Rhea" id="RHEA:33631"/>
        <dbReference type="ChEBI" id="CHEBI:25646"/>
        <dbReference type="ChEBI" id="CHEBI:30616"/>
        <dbReference type="ChEBI" id="CHEBI:33019"/>
        <dbReference type="ChEBI" id="CHEBI:57287"/>
        <dbReference type="ChEBI" id="CHEBI:57386"/>
        <dbReference type="ChEBI" id="CHEBI:456215"/>
    </reaction>
</comment>
<feature type="domain" description="AMP-dependent synthetase/ligase" evidence="7">
    <location>
        <begin position="2"/>
        <end position="86"/>
    </location>
</feature>
<dbReference type="Proteomes" id="UP000735302">
    <property type="component" value="Unassembled WGS sequence"/>
</dbReference>
<dbReference type="GO" id="GO:0031956">
    <property type="term" value="F:medium-chain fatty acid-CoA ligase activity"/>
    <property type="evidence" value="ECO:0007669"/>
    <property type="project" value="UniProtKB-EC"/>
</dbReference>
<comment type="function">
    <text evidence="3">Acyl-CoA synthases catalyze the initial reaction in fatty acid metabolism, by forming a thioester with CoA. Has some preference toward medium-chain substrates. Plays a role in adipocyte differentiation.</text>
</comment>
<dbReference type="EMBL" id="BLXT01003724">
    <property type="protein sequence ID" value="GFO03246.1"/>
    <property type="molecule type" value="Genomic_DNA"/>
</dbReference>
<evidence type="ECO:0000256" key="3">
    <source>
        <dbReference type="ARBA" id="ARBA00037247"/>
    </source>
</evidence>
<dbReference type="SUPFAM" id="SSF56801">
    <property type="entry name" value="Acetyl-CoA synthetase-like"/>
    <property type="match status" value="1"/>
</dbReference>
<evidence type="ECO:0000313" key="9">
    <source>
        <dbReference type="Proteomes" id="UP000735302"/>
    </source>
</evidence>
<evidence type="ECO:0000256" key="4">
    <source>
        <dbReference type="ARBA" id="ARBA00039638"/>
    </source>
</evidence>
<name>A0AAV4A4T2_9GAST</name>
<comment type="similarity">
    <text evidence="1">Belongs to the ATP-dependent AMP-binding enzyme family.</text>
</comment>
<comment type="caution">
    <text evidence="8">The sequence shown here is derived from an EMBL/GenBank/DDBJ whole genome shotgun (WGS) entry which is preliminary data.</text>
</comment>
<dbReference type="InterPro" id="IPR042099">
    <property type="entry name" value="ANL_N_sf"/>
</dbReference>
<gene>
    <name evidence="8" type="ORF">PoB_002975100</name>
</gene>
<dbReference type="PANTHER" id="PTHR43201:SF5">
    <property type="entry name" value="MEDIUM-CHAIN ACYL-COA LIGASE ACSF2, MITOCHONDRIAL"/>
    <property type="match status" value="1"/>
</dbReference>
<dbReference type="InterPro" id="IPR000873">
    <property type="entry name" value="AMP-dep_synth/lig_dom"/>
</dbReference>
<evidence type="ECO:0000313" key="8">
    <source>
        <dbReference type="EMBL" id="GFO03246.1"/>
    </source>
</evidence>
<dbReference type="Gene3D" id="3.30.300.30">
    <property type="match status" value="1"/>
</dbReference>
<evidence type="ECO:0000256" key="5">
    <source>
        <dbReference type="ARBA" id="ARBA00047319"/>
    </source>
</evidence>
<dbReference type="InterPro" id="IPR045851">
    <property type="entry name" value="AMP-bd_C_sf"/>
</dbReference>
<accession>A0AAV4A4T2</accession>
<protein>
    <recommendedName>
        <fullName evidence="4">Medium-chain acyl-CoA ligase ACSF2, mitochondrial</fullName>
    </recommendedName>
</protein>
<keyword evidence="9" id="KW-1185">Reference proteome</keyword>
<keyword evidence="2 8" id="KW-0436">Ligase</keyword>
<reference evidence="8 9" key="1">
    <citation type="journal article" date="2021" name="Elife">
        <title>Chloroplast acquisition without the gene transfer in kleptoplastic sea slugs, Plakobranchus ocellatus.</title>
        <authorList>
            <person name="Maeda T."/>
            <person name="Takahashi S."/>
            <person name="Yoshida T."/>
            <person name="Shimamura S."/>
            <person name="Takaki Y."/>
            <person name="Nagai Y."/>
            <person name="Toyoda A."/>
            <person name="Suzuki Y."/>
            <person name="Arimoto A."/>
            <person name="Ishii H."/>
            <person name="Satoh N."/>
            <person name="Nishiyama T."/>
            <person name="Hasebe M."/>
            <person name="Maruyama T."/>
            <person name="Minagawa J."/>
            <person name="Obokata J."/>
            <person name="Shigenobu S."/>
        </authorList>
    </citation>
    <scope>NUCLEOTIDE SEQUENCE [LARGE SCALE GENOMIC DNA]</scope>
</reference>
<comment type="catalytic activity">
    <reaction evidence="6">
        <text>a medium-chain fatty acid + ATP + CoA = a medium-chain fatty acyl-CoA + AMP + diphosphate</text>
        <dbReference type="Rhea" id="RHEA:48340"/>
        <dbReference type="ChEBI" id="CHEBI:30616"/>
        <dbReference type="ChEBI" id="CHEBI:33019"/>
        <dbReference type="ChEBI" id="CHEBI:57287"/>
        <dbReference type="ChEBI" id="CHEBI:59558"/>
        <dbReference type="ChEBI" id="CHEBI:90546"/>
        <dbReference type="ChEBI" id="CHEBI:456215"/>
        <dbReference type="EC" id="6.2.1.2"/>
    </reaction>
</comment>
<evidence type="ECO:0000256" key="1">
    <source>
        <dbReference type="ARBA" id="ARBA00006432"/>
    </source>
</evidence>
<proteinExistence type="inferred from homology"/>
<dbReference type="AlphaFoldDB" id="A0AAV4A4T2"/>
<evidence type="ECO:0000256" key="6">
    <source>
        <dbReference type="ARBA" id="ARBA00048277"/>
    </source>
</evidence>